<feature type="compositionally biased region" description="Basic and acidic residues" evidence="1">
    <location>
        <begin position="56"/>
        <end position="70"/>
    </location>
</feature>
<comment type="caution">
    <text evidence="3">The sequence shown here is derived from an EMBL/GenBank/DDBJ whole genome shotgun (WGS) entry which is preliminary data.</text>
</comment>
<dbReference type="InterPro" id="IPR057560">
    <property type="entry name" value="Znf_SCAND3"/>
</dbReference>
<feature type="domain" description="SCAN" evidence="2">
    <location>
        <begin position="11"/>
        <end position="58"/>
    </location>
</feature>
<keyword evidence="4" id="KW-1185">Reference proteome</keyword>
<accession>A0A8X6WCV0</accession>
<reference evidence="3" key="1">
    <citation type="submission" date="2020-08" db="EMBL/GenBank/DDBJ databases">
        <title>Multicomponent nature underlies the extraordinary mechanical properties of spider dragline silk.</title>
        <authorList>
            <person name="Kono N."/>
            <person name="Nakamura H."/>
            <person name="Mori M."/>
            <person name="Yoshida Y."/>
            <person name="Ohtoshi R."/>
            <person name="Malay A.D."/>
            <person name="Moran D.A.P."/>
            <person name="Tomita M."/>
            <person name="Numata K."/>
            <person name="Arakawa K."/>
        </authorList>
    </citation>
    <scope>NUCLEOTIDE SEQUENCE</scope>
</reference>
<organism evidence="3 4">
    <name type="scientific">Trichonephila clavipes</name>
    <name type="common">Golden silk orbweaver</name>
    <name type="synonym">Nephila clavipes</name>
    <dbReference type="NCBI Taxonomy" id="2585209"/>
    <lineage>
        <taxon>Eukaryota</taxon>
        <taxon>Metazoa</taxon>
        <taxon>Ecdysozoa</taxon>
        <taxon>Arthropoda</taxon>
        <taxon>Chelicerata</taxon>
        <taxon>Arachnida</taxon>
        <taxon>Araneae</taxon>
        <taxon>Araneomorphae</taxon>
        <taxon>Entelegynae</taxon>
        <taxon>Araneoidea</taxon>
        <taxon>Nephilidae</taxon>
        <taxon>Trichonephila</taxon>
    </lineage>
</organism>
<name>A0A8X6WCV0_TRICX</name>
<dbReference type="Proteomes" id="UP000887159">
    <property type="component" value="Unassembled WGS sequence"/>
</dbReference>
<dbReference type="AlphaFoldDB" id="A0A8X6WCV0"/>
<dbReference type="SUPFAM" id="SSF57903">
    <property type="entry name" value="FYVE/PHD zinc finger"/>
    <property type="match status" value="1"/>
</dbReference>
<sequence>MLNGMHGMEPTGAYSCDICKNQMHAICENTVGEEEYGSKILCYLCQKEENVKYQRENTAKHQKRSAEKLKKVSLKKFNP</sequence>
<evidence type="ECO:0000313" key="4">
    <source>
        <dbReference type="Proteomes" id="UP000887159"/>
    </source>
</evidence>
<dbReference type="EMBL" id="BMAU01021400">
    <property type="protein sequence ID" value="GFY31751.1"/>
    <property type="molecule type" value="Genomic_DNA"/>
</dbReference>
<dbReference type="InterPro" id="IPR011011">
    <property type="entry name" value="Znf_FYVE_PHD"/>
</dbReference>
<evidence type="ECO:0000259" key="2">
    <source>
        <dbReference type="Pfam" id="PF23663"/>
    </source>
</evidence>
<dbReference type="Pfam" id="PF23663">
    <property type="entry name" value="Znf_SCAND3"/>
    <property type="match status" value="1"/>
</dbReference>
<evidence type="ECO:0000256" key="1">
    <source>
        <dbReference type="SAM" id="MobiDB-lite"/>
    </source>
</evidence>
<evidence type="ECO:0000313" key="3">
    <source>
        <dbReference type="EMBL" id="GFY31751.1"/>
    </source>
</evidence>
<feature type="region of interest" description="Disordered" evidence="1">
    <location>
        <begin position="56"/>
        <end position="79"/>
    </location>
</feature>
<proteinExistence type="predicted"/>
<gene>
    <name evidence="3" type="ORF">TNCV_4200601</name>
</gene>
<protein>
    <recommendedName>
        <fullName evidence="2">SCAN domain-containing protein</fullName>
    </recommendedName>
</protein>